<proteinExistence type="inferred from homology"/>
<evidence type="ECO:0000256" key="4">
    <source>
        <dbReference type="ARBA" id="ARBA00022840"/>
    </source>
</evidence>
<comment type="similarity">
    <text evidence="1 8">Belongs to the amidase family. GatA subfamily.</text>
</comment>
<evidence type="ECO:0000259" key="9">
    <source>
        <dbReference type="Pfam" id="PF01425"/>
    </source>
</evidence>
<dbReference type="GO" id="GO:0016740">
    <property type="term" value="F:transferase activity"/>
    <property type="evidence" value="ECO:0007669"/>
    <property type="project" value="UniProtKB-KW"/>
</dbReference>
<dbReference type="RefSeq" id="WP_087373587.1">
    <property type="nucleotide sequence ID" value="NZ_JBKTCX010000043.1"/>
</dbReference>
<reference evidence="11" key="1">
    <citation type="submission" date="2017-04" db="EMBL/GenBank/DDBJ databases">
        <title>Function of individual gut microbiota members based on whole genome sequencing of pure cultures obtained from chicken caecum.</title>
        <authorList>
            <person name="Medvecky M."/>
            <person name="Cejkova D."/>
            <person name="Polansky O."/>
            <person name="Karasova D."/>
            <person name="Kubasova T."/>
            <person name="Cizek A."/>
            <person name="Rychlik I."/>
        </authorList>
    </citation>
    <scope>NUCLEOTIDE SEQUENCE [LARGE SCALE GENOMIC DNA]</scope>
    <source>
        <strain evidence="11">An180</strain>
    </source>
</reference>
<keyword evidence="5 8" id="KW-0648">Protein biosynthesis</keyword>
<comment type="subunit">
    <text evidence="8">Heterotrimer of A, B and C subunits.</text>
</comment>
<dbReference type="GO" id="GO:0005524">
    <property type="term" value="F:ATP binding"/>
    <property type="evidence" value="ECO:0007669"/>
    <property type="project" value="UniProtKB-KW"/>
</dbReference>
<dbReference type="EMBL" id="NFKK01000012">
    <property type="protein sequence ID" value="OUP52186.1"/>
    <property type="molecule type" value="Genomic_DNA"/>
</dbReference>
<evidence type="ECO:0000256" key="2">
    <source>
        <dbReference type="ARBA" id="ARBA00022598"/>
    </source>
</evidence>
<dbReference type="InterPro" id="IPR004412">
    <property type="entry name" value="GatA"/>
</dbReference>
<keyword evidence="3 8" id="KW-0547">Nucleotide-binding</keyword>
<comment type="function">
    <text evidence="6 8">Allows the formation of correctly charged Gln-tRNA(Gln) through the transamidation of misacylated Glu-tRNA(Gln) in organisms which lack glutaminyl-tRNA synthetase. The reaction takes place in the presence of glutamine and ATP through an activated gamma-phospho-Glu-tRNA(Gln).</text>
</comment>
<dbReference type="PROSITE" id="PS00571">
    <property type="entry name" value="AMIDASES"/>
    <property type="match status" value="1"/>
</dbReference>
<dbReference type="InterPro" id="IPR000120">
    <property type="entry name" value="Amidase"/>
</dbReference>
<dbReference type="SUPFAM" id="SSF75304">
    <property type="entry name" value="Amidase signature (AS) enzymes"/>
    <property type="match status" value="1"/>
</dbReference>
<dbReference type="InterPro" id="IPR020556">
    <property type="entry name" value="Amidase_CS"/>
</dbReference>
<dbReference type="Pfam" id="PF01425">
    <property type="entry name" value="Amidase"/>
    <property type="match status" value="1"/>
</dbReference>
<organism evidence="10 11">
    <name type="scientific">Butyricicoccus pullicaecorum</name>
    <dbReference type="NCBI Taxonomy" id="501571"/>
    <lineage>
        <taxon>Bacteria</taxon>
        <taxon>Bacillati</taxon>
        <taxon>Bacillota</taxon>
        <taxon>Clostridia</taxon>
        <taxon>Eubacteriales</taxon>
        <taxon>Butyricicoccaceae</taxon>
        <taxon>Butyricicoccus</taxon>
    </lineage>
</organism>
<comment type="caution">
    <text evidence="10">The sequence shown here is derived from an EMBL/GenBank/DDBJ whole genome shotgun (WGS) entry which is preliminary data.</text>
</comment>
<comment type="catalytic activity">
    <reaction evidence="7 8">
        <text>L-glutamyl-tRNA(Gln) + L-glutamine + ATP + H2O = L-glutaminyl-tRNA(Gln) + L-glutamate + ADP + phosphate + H(+)</text>
        <dbReference type="Rhea" id="RHEA:17521"/>
        <dbReference type="Rhea" id="RHEA-COMP:9681"/>
        <dbReference type="Rhea" id="RHEA-COMP:9684"/>
        <dbReference type="ChEBI" id="CHEBI:15377"/>
        <dbReference type="ChEBI" id="CHEBI:15378"/>
        <dbReference type="ChEBI" id="CHEBI:29985"/>
        <dbReference type="ChEBI" id="CHEBI:30616"/>
        <dbReference type="ChEBI" id="CHEBI:43474"/>
        <dbReference type="ChEBI" id="CHEBI:58359"/>
        <dbReference type="ChEBI" id="CHEBI:78520"/>
        <dbReference type="ChEBI" id="CHEBI:78521"/>
        <dbReference type="ChEBI" id="CHEBI:456216"/>
        <dbReference type="EC" id="6.3.5.7"/>
    </reaction>
</comment>
<evidence type="ECO:0000256" key="8">
    <source>
        <dbReference type="HAMAP-Rule" id="MF_00120"/>
    </source>
</evidence>
<feature type="domain" description="Amidase" evidence="9">
    <location>
        <begin position="25"/>
        <end position="470"/>
    </location>
</feature>
<accession>A0A1Y4L670</accession>
<evidence type="ECO:0000256" key="5">
    <source>
        <dbReference type="ARBA" id="ARBA00022917"/>
    </source>
</evidence>
<gene>
    <name evidence="8 10" type="primary">gatA</name>
    <name evidence="10" type="ORF">B5F17_10230</name>
</gene>
<dbReference type="GO" id="GO:0030956">
    <property type="term" value="C:glutamyl-tRNA(Gln) amidotransferase complex"/>
    <property type="evidence" value="ECO:0007669"/>
    <property type="project" value="InterPro"/>
</dbReference>
<dbReference type="NCBIfam" id="TIGR00132">
    <property type="entry name" value="gatA"/>
    <property type="match status" value="1"/>
</dbReference>
<feature type="active site" description="Charge relay system" evidence="8">
    <location>
        <position position="154"/>
    </location>
</feature>
<dbReference type="PANTHER" id="PTHR11895">
    <property type="entry name" value="TRANSAMIDASE"/>
    <property type="match status" value="1"/>
</dbReference>
<keyword evidence="4 8" id="KW-0067">ATP-binding</keyword>
<dbReference type="InterPro" id="IPR036928">
    <property type="entry name" value="AS_sf"/>
</dbReference>
<dbReference type="GO" id="GO:0050567">
    <property type="term" value="F:glutaminyl-tRNA synthase (glutamine-hydrolyzing) activity"/>
    <property type="evidence" value="ECO:0007669"/>
    <property type="project" value="UniProtKB-UniRule"/>
</dbReference>
<sequence>MELFKKTASELSELLAKKEISAVELAKDVLERTKAVDDKVGAYITVAEESALAQAAAVDAKRASGEELSALAGIPVAVKDNICTKGTLTTCASKMLYNFKPPYNATAVDKLAAHDMVVTGKVNMDEFAMGSSCENSAVKLTHNPHDLNRVPGGSSGGSAAVVAAGEVPLALGSDTGGSIRQPASFCGVVGLKPTYGAVSRYGLIAFASSLDQIGPFGRSIEDAAMLLDAITGYDPTHDSTSVKTPFEGSVRANLNPDMKGKKIGLPKEYFGEGISEEVRKAVLAAADSYKAMGAEVFEISLPLVDYALPIYYILSSAEASSNLARFDGVKYGYRTPNAGDDLIDLYVKSRSEGFGEEVQRRIMLGTYVLSSGYYDAYYKKARAAQRKIKEEFASAFDKCDMILTPVAPTTAYEIGSKTQDPLEMYAGDICTVSVNIAGLPGLVQPCGFDSSKMPIGMQLIGRPFGEQELLNAGLAFEQASGLKNIIAAL</sequence>
<evidence type="ECO:0000313" key="11">
    <source>
        <dbReference type="Proteomes" id="UP000195897"/>
    </source>
</evidence>
<evidence type="ECO:0000313" key="10">
    <source>
        <dbReference type="EMBL" id="OUP52186.1"/>
    </source>
</evidence>
<dbReference type="InterPro" id="IPR023631">
    <property type="entry name" value="Amidase_dom"/>
</dbReference>
<dbReference type="Proteomes" id="UP000195897">
    <property type="component" value="Unassembled WGS sequence"/>
</dbReference>
<evidence type="ECO:0000256" key="7">
    <source>
        <dbReference type="ARBA" id="ARBA00047407"/>
    </source>
</evidence>
<keyword evidence="2 8" id="KW-0436">Ligase</keyword>
<dbReference type="GO" id="GO:0006412">
    <property type="term" value="P:translation"/>
    <property type="evidence" value="ECO:0007669"/>
    <property type="project" value="UniProtKB-UniRule"/>
</dbReference>
<keyword evidence="10" id="KW-0808">Transferase</keyword>
<dbReference type="Gene3D" id="3.90.1300.10">
    <property type="entry name" value="Amidase signature (AS) domain"/>
    <property type="match status" value="1"/>
</dbReference>
<evidence type="ECO:0000256" key="3">
    <source>
        <dbReference type="ARBA" id="ARBA00022741"/>
    </source>
</evidence>
<dbReference type="AlphaFoldDB" id="A0A1Y4L670"/>
<evidence type="ECO:0000256" key="6">
    <source>
        <dbReference type="ARBA" id="ARBA00025295"/>
    </source>
</evidence>
<protein>
    <recommendedName>
        <fullName evidence="8">Glutamyl-tRNA(Gln) amidotransferase subunit A</fullName>
        <shortName evidence="8">Glu-ADT subunit A</shortName>
        <ecNumber evidence="8">6.3.5.7</ecNumber>
    </recommendedName>
</protein>
<feature type="active site" description="Charge relay system" evidence="8">
    <location>
        <position position="79"/>
    </location>
</feature>
<dbReference type="EC" id="6.3.5.7" evidence="8"/>
<feature type="active site" description="Acyl-ester intermediate" evidence="8">
    <location>
        <position position="178"/>
    </location>
</feature>
<evidence type="ECO:0000256" key="1">
    <source>
        <dbReference type="ARBA" id="ARBA00008069"/>
    </source>
</evidence>
<dbReference type="HAMAP" id="MF_00120">
    <property type="entry name" value="GatA"/>
    <property type="match status" value="1"/>
</dbReference>
<dbReference type="PANTHER" id="PTHR11895:SF151">
    <property type="entry name" value="GLUTAMYL-TRNA(GLN) AMIDOTRANSFERASE SUBUNIT A"/>
    <property type="match status" value="1"/>
</dbReference>
<name>A0A1Y4L670_9FIRM</name>